<evidence type="ECO:0000313" key="1">
    <source>
        <dbReference type="Proteomes" id="UP000887577"/>
    </source>
</evidence>
<protein>
    <submittedName>
        <fullName evidence="2">Uncharacterized protein</fullName>
    </submittedName>
</protein>
<reference evidence="2" key="1">
    <citation type="submission" date="2022-11" db="UniProtKB">
        <authorList>
            <consortium name="WormBaseParasite"/>
        </authorList>
    </citation>
    <scope>IDENTIFICATION</scope>
</reference>
<dbReference type="WBParaSite" id="PSU_v2.g13195.t1">
    <property type="protein sequence ID" value="PSU_v2.g13195.t1"/>
    <property type="gene ID" value="PSU_v2.g13195"/>
</dbReference>
<organism evidence="1 2">
    <name type="scientific">Panagrolaimus superbus</name>
    <dbReference type="NCBI Taxonomy" id="310955"/>
    <lineage>
        <taxon>Eukaryota</taxon>
        <taxon>Metazoa</taxon>
        <taxon>Ecdysozoa</taxon>
        <taxon>Nematoda</taxon>
        <taxon>Chromadorea</taxon>
        <taxon>Rhabditida</taxon>
        <taxon>Tylenchina</taxon>
        <taxon>Panagrolaimomorpha</taxon>
        <taxon>Panagrolaimoidea</taxon>
        <taxon>Panagrolaimidae</taxon>
        <taxon>Panagrolaimus</taxon>
    </lineage>
</organism>
<dbReference type="AlphaFoldDB" id="A0A914XZ24"/>
<name>A0A914XZ24_9BILA</name>
<dbReference type="Proteomes" id="UP000887577">
    <property type="component" value="Unplaced"/>
</dbReference>
<sequence length="209" mass="24413">MNPNQTFFNENGTDYINLVNTVTVVWLKIKDSEPEHYLLIETENGKMIHKSFEIGLEANGRDPEKEIEFLPNGLKINLKNELCIPDYNFLGFVRYIITVNEIGLLKASFYDTKNGENLKLYYLEEESNGNPKFFGPTTNIQKILVCMQLFFNVTKTKKFVKLEKNYYRIFNGNEIFVGKEPLSFWIKADPENVMTMEFLFAWKTQSADK</sequence>
<evidence type="ECO:0000313" key="2">
    <source>
        <dbReference type="WBParaSite" id="PSU_v2.g13195.t1"/>
    </source>
</evidence>
<accession>A0A914XZ24</accession>
<proteinExistence type="predicted"/>
<keyword evidence="1" id="KW-1185">Reference proteome</keyword>